<dbReference type="EMBL" id="CP144104">
    <property type="protein sequence ID" value="WWC90771.1"/>
    <property type="molecule type" value="Genomic_DNA"/>
</dbReference>
<dbReference type="GeneID" id="91096378"/>
<dbReference type="Proteomes" id="UP001355207">
    <property type="component" value="Chromosome 7"/>
</dbReference>
<evidence type="ECO:0000313" key="3">
    <source>
        <dbReference type="EMBL" id="WWC90771.1"/>
    </source>
</evidence>
<evidence type="ECO:0000313" key="4">
    <source>
        <dbReference type="Proteomes" id="UP001355207"/>
    </source>
</evidence>
<gene>
    <name evidence="3" type="ORF">L201_005708</name>
</gene>
<keyword evidence="4" id="KW-1185">Reference proteome</keyword>
<dbReference type="RefSeq" id="XP_066077534.1">
    <property type="nucleotide sequence ID" value="XM_066221437.1"/>
</dbReference>
<keyword evidence="1" id="KW-0175">Coiled coil</keyword>
<accession>A0AAX4JZS2</accession>
<reference evidence="3 4" key="1">
    <citation type="submission" date="2024-01" db="EMBL/GenBank/DDBJ databases">
        <title>Comparative genomics of Cryptococcus and Kwoniella reveals pathogenesis evolution and contrasting modes of karyotype evolution via chromosome fusion or intercentromeric recombination.</title>
        <authorList>
            <person name="Coelho M.A."/>
            <person name="David-Palma M."/>
            <person name="Shea T."/>
            <person name="Bowers K."/>
            <person name="McGinley-Smith S."/>
            <person name="Mohammad A.W."/>
            <person name="Gnirke A."/>
            <person name="Yurkov A.M."/>
            <person name="Nowrousian M."/>
            <person name="Sun S."/>
            <person name="Cuomo C.A."/>
            <person name="Heitman J."/>
        </authorList>
    </citation>
    <scope>NUCLEOTIDE SEQUENCE [LARGE SCALE GENOMIC DNA]</scope>
    <source>
        <strain evidence="3 4">CBS 6074</strain>
    </source>
</reference>
<protein>
    <submittedName>
        <fullName evidence="3">Uncharacterized protein</fullName>
    </submittedName>
</protein>
<organism evidence="3 4">
    <name type="scientific">Kwoniella dendrophila CBS 6074</name>
    <dbReference type="NCBI Taxonomy" id="1295534"/>
    <lineage>
        <taxon>Eukaryota</taxon>
        <taxon>Fungi</taxon>
        <taxon>Dikarya</taxon>
        <taxon>Basidiomycota</taxon>
        <taxon>Agaricomycotina</taxon>
        <taxon>Tremellomycetes</taxon>
        <taxon>Tremellales</taxon>
        <taxon>Cryptococcaceae</taxon>
        <taxon>Kwoniella</taxon>
    </lineage>
</organism>
<feature type="region of interest" description="Disordered" evidence="2">
    <location>
        <begin position="115"/>
        <end position="155"/>
    </location>
</feature>
<feature type="compositionally biased region" description="Low complexity" evidence="2">
    <location>
        <begin position="130"/>
        <end position="143"/>
    </location>
</feature>
<evidence type="ECO:0000256" key="2">
    <source>
        <dbReference type="SAM" id="MobiDB-lite"/>
    </source>
</evidence>
<name>A0AAX4JZS2_9TREE</name>
<dbReference type="AlphaFoldDB" id="A0AAX4JZS2"/>
<proteinExistence type="predicted"/>
<evidence type="ECO:0000256" key="1">
    <source>
        <dbReference type="SAM" id="Coils"/>
    </source>
</evidence>
<feature type="coiled-coil region" evidence="1">
    <location>
        <begin position="242"/>
        <end position="302"/>
    </location>
</feature>
<sequence>MTSNCPIPSEKFLSTLLNLDVEGIKKKLNEFSSHNYNYTVTNSGRPTKKDPSLTIQCDFYGGKTSTSFWKSHCEHKLVFKPKNRNQDLDKGPWELDWKQMSPREANRKVGEMIKHNHEPGKKKLTRKIQSSSRSISTSPELLSPKPSVDPIPETKPRYLNSMFPREEYDEPLDCIAGPNDTFSDKDEYDEYYMEHGFCTPETSPSKTITDLHRTCHETETNLKRRLKEAQEGIVILKGALRARDESDELEEARKKRKIEFEEETRKRQKEDEVRKAEFDKYNREAEKKKVQLLEALRKGQEKCKK</sequence>